<keyword evidence="3" id="KW-1185">Reference proteome</keyword>
<protein>
    <submittedName>
        <fullName evidence="2">Uncharacterized protein</fullName>
    </submittedName>
</protein>
<name>M2NCV7_BAUPA</name>
<proteinExistence type="predicted"/>
<evidence type="ECO:0000313" key="3">
    <source>
        <dbReference type="Proteomes" id="UP000011761"/>
    </source>
</evidence>
<feature type="region of interest" description="Disordered" evidence="1">
    <location>
        <begin position="29"/>
        <end position="57"/>
    </location>
</feature>
<dbReference type="GeneID" id="19114304"/>
<reference evidence="2 3" key="1">
    <citation type="journal article" date="2012" name="PLoS Pathog.">
        <title>Diverse lifestyles and strategies of plant pathogenesis encoded in the genomes of eighteen Dothideomycetes fungi.</title>
        <authorList>
            <person name="Ohm R.A."/>
            <person name="Feau N."/>
            <person name="Henrissat B."/>
            <person name="Schoch C.L."/>
            <person name="Horwitz B.A."/>
            <person name="Barry K.W."/>
            <person name="Condon B.J."/>
            <person name="Copeland A.C."/>
            <person name="Dhillon B."/>
            <person name="Glaser F."/>
            <person name="Hesse C.N."/>
            <person name="Kosti I."/>
            <person name="LaButti K."/>
            <person name="Lindquist E.A."/>
            <person name="Lucas S."/>
            <person name="Salamov A.A."/>
            <person name="Bradshaw R.E."/>
            <person name="Ciuffetti L."/>
            <person name="Hamelin R.C."/>
            <person name="Kema G.H.J."/>
            <person name="Lawrence C."/>
            <person name="Scott J.A."/>
            <person name="Spatafora J.W."/>
            <person name="Turgeon B.G."/>
            <person name="de Wit P.J.G.M."/>
            <person name="Zhong S."/>
            <person name="Goodwin S.B."/>
            <person name="Grigoriev I.V."/>
        </authorList>
    </citation>
    <scope>NUCLEOTIDE SEQUENCE [LARGE SCALE GENOMIC DNA]</scope>
    <source>
        <strain evidence="2 3">UAMH 10762</strain>
    </source>
</reference>
<dbReference type="KEGG" id="bcom:BAUCODRAFT_435784"/>
<dbReference type="EMBL" id="KB445554">
    <property type="protein sequence ID" value="EMC97019.1"/>
    <property type="molecule type" value="Genomic_DNA"/>
</dbReference>
<dbReference type="RefSeq" id="XP_007675602.1">
    <property type="nucleotide sequence ID" value="XM_007677412.1"/>
</dbReference>
<dbReference type="Proteomes" id="UP000011761">
    <property type="component" value="Unassembled WGS sequence"/>
</dbReference>
<accession>M2NCV7</accession>
<dbReference type="HOGENOM" id="CLU_2454369_0_0_1"/>
<sequence length="89" mass="9898">MRSSMHKRQLVASVILPRQISNGRKRLITARGTAGNHSPARSIRGPVRSARDTKTASGLKTDWLPAAARKDHRTAIRQHCIHRQEIGSL</sequence>
<gene>
    <name evidence="2" type="ORF">BAUCODRAFT_435784</name>
</gene>
<dbReference type="AlphaFoldDB" id="M2NCV7"/>
<organism evidence="2 3">
    <name type="scientific">Baudoinia panamericana (strain UAMH 10762)</name>
    <name type="common">Angels' share fungus</name>
    <name type="synonym">Baudoinia compniacensis (strain UAMH 10762)</name>
    <dbReference type="NCBI Taxonomy" id="717646"/>
    <lineage>
        <taxon>Eukaryota</taxon>
        <taxon>Fungi</taxon>
        <taxon>Dikarya</taxon>
        <taxon>Ascomycota</taxon>
        <taxon>Pezizomycotina</taxon>
        <taxon>Dothideomycetes</taxon>
        <taxon>Dothideomycetidae</taxon>
        <taxon>Mycosphaerellales</taxon>
        <taxon>Teratosphaeriaceae</taxon>
        <taxon>Baudoinia</taxon>
    </lineage>
</organism>
<evidence type="ECO:0000256" key="1">
    <source>
        <dbReference type="SAM" id="MobiDB-lite"/>
    </source>
</evidence>
<evidence type="ECO:0000313" key="2">
    <source>
        <dbReference type="EMBL" id="EMC97019.1"/>
    </source>
</evidence>